<comment type="similarity">
    <text evidence="2">Belongs to the cyclic nucleotide phosphodiesterase family.</text>
</comment>
<evidence type="ECO:0000256" key="5">
    <source>
        <dbReference type="ARBA" id="ARBA00022723"/>
    </source>
</evidence>
<keyword evidence="5" id="KW-0479">Metal-binding</keyword>
<evidence type="ECO:0000256" key="4">
    <source>
        <dbReference type="ARBA" id="ARBA00022535"/>
    </source>
</evidence>
<dbReference type="EC" id="3.1.4.35" evidence="3"/>
<evidence type="ECO:0000256" key="2">
    <source>
        <dbReference type="ARBA" id="ARBA00007648"/>
    </source>
</evidence>
<organism evidence="8 9">
    <name type="scientific">Iphiclides podalirius</name>
    <name type="common">scarce swallowtail</name>
    <dbReference type="NCBI Taxonomy" id="110791"/>
    <lineage>
        <taxon>Eukaryota</taxon>
        <taxon>Metazoa</taxon>
        <taxon>Ecdysozoa</taxon>
        <taxon>Arthropoda</taxon>
        <taxon>Hexapoda</taxon>
        <taxon>Insecta</taxon>
        <taxon>Pterygota</taxon>
        <taxon>Neoptera</taxon>
        <taxon>Endopterygota</taxon>
        <taxon>Lepidoptera</taxon>
        <taxon>Glossata</taxon>
        <taxon>Ditrysia</taxon>
        <taxon>Papilionoidea</taxon>
        <taxon>Papilionidae</taxon>
        <taxon>Papilioninae</taxon>
        <taxon>Iphiclides</taxon>
    </lineage>
</organism>
<dbReference type="PRINTS" id="PR00387">
    <property type="entry name" value="PDIESTERASE1"/>
</dbReference>
<dbReference type="Gene3D" id="1.10.1300.10">
    <property type="entry name" value="3'5'-cyclic nucleotide phosphodiesterase, catalytic domain"/>
    <property type="match status" value="1"/>
</dbReference>
<dbReference type="PROSITE" id="PS51845">
    <property type="entry name" value="PDEASE_I_2"/>
    <property type="match status" value="1"/>
</dbReference>
<dbReference type="InterPro" id="IPR036971">
    <property type="entry name" value="PDEase_catalytic_dom_sf"/>
</dbReference>
<evidence type="ECO:0000256" key="1">
    <source>
        <dbReference type="ARBA" id="ARBA00001968"/>
    </source>
</evidence>
<evidence type="ECO:0000256" key="6">
    <source>
        <dbReference type="ARBA" id="ARBA00022801"/>
    </source>
</evidence>
<accession>A0ABN8J9N0</accession>
<keyword evidence="6" id="KW-0378">Hydrolase</keyword>
<sequence>MDAFVETVGTSVLLRRREICLTQRIIDALESGTEQAEYLSSMGDDFKSVVEPNLEGENPKRRIVMYPIADRPFSLVVCVIAPKLTEERVPLIVYEGFLRLFSQIDSLPALLHVVTEQAKLLLKAEHCSVMLIDVEHMDLFEVQYPSNNEMRNTQTVKRRVKMGAGITGLVVSTGKLVNAKNPKQHPNFDPTIDSYPDIECKSLLVFPIRDQSGIIGVVSIANRAGASHFDGMDEEMALAFSVYCGVCVVHSMVYQKLQEAHIRNALANELVMYHMKVSESEVSRLLECTGFHGNPHVGSLNFNPRALPLRELPCYALKMFDDLGLIKKFNLNRVKLARFILHVKKGYRDVPYHNWLHAFSVTQWAYAALVNYDLVAKGYLNDLQALMYLIACLVHDLDHRGTTSRFQIVGQTPLAALYSSAGSVLERHHAAQAACLLNTQDCDVLAPLPRAQYDRALLLLRDNVLATDLANFFRNLDEYKSIASDFQPSKRAHSQALRALLMNAADLSDQLKEWAVVKSTAAAVLTEYFKQGEMEKSRGGAALSIMDRDKCFIPELEKEFLVTTCVPLYDILARIIPKAQPCLKVLESHIEKWDAATHVFAEEVGSEVSLQQVKFTNTGTLRQVPVAAGLAVLLSPELDTLIEQSAMEIERKRLLEAEEEQAK</sequence>
<dbReference type="InterPro" id="IPR002073">
    <property type="entry name" value="PDEase_catalytic_dom"/>
</dbReference>
<evidence type="ECO:0000256" key="3">
    <source>
        <dbReference type="ARBA" id="ARBA00012319"/>
    </source>
</evidence>
<evidence type="ECO:0000313" key="8">
    <source>
        <dbReference type="EMBL" id="CAH2076980.1"/>
    </source>
</evidence>
<evidence type="ECO:0000313" key="9">
    <source>
        <dbReference type="Proteomes" id="UP000837857"/>
    </source>
</evidence>
<dbReference type="InterPro" id="IPR029016">
    <property type="entry name" value="GAF-like_dom_sf"/>
</dbReference>
<dbReference type="InterPro" id="IPR003607">
    <property type="entry name" value="HD/PDEase_dom"/>
</dbReference>
<reference evidence="8" key="1">
    <citation type="submission" date="2022-03" db="EMBL/GenBank/DDBJ databases">
        <authorList>
            <person name="Martin H S."/>
        </authorList>
    </citation>
    <scope>NUCLEOTIDE SEQUENCE</scope>
</reference>
<feature type="non-terminal residue" evidence="8">
    <location>
        <position position="663"/>
    </location>
</feature>
<dbReference type="Gene3D" id="3.30.450.40">
    <property type="match status" value="1"/>
</dbReference>
<dbReference type="InterPro" id="IPR023088">
    <property type="entry name" value="PDEase"/>
</dbReference>
<evidence type="ECO:0000259" key="7">
    <source>
        <dbReference type="PROSITE" id="PS51845"/>
    </source>
</evidence>
<proteinExistence type="inferred from homology"/>
<comment type="cofactor">
    <cofactor evidence="1">
        <name>a divalent metal cation</name>
        <dbReference type="ChEBI" id="CHEBI:60240"/>
    </cofactor>
</comment>
<keyword evidence="4" id="KW-0140">cGMP</keyword>
<name>A0ABN8J9N0_9NEOP</name>
<dbReference type="EMBL" id="OW152821">
    <property type="protein sequence ID" value="CAH2076980.1"/>
    <property type="molecule type" value="Genomic_DNA"/>
</dbReference>
<dbReference type="SMART" id="SM00065">
    <property type="entry name" value="GAF"/>
    <property type="match status" value="1"/>
</dbReference>
<dbReference type="InterPro" id="IPR003018">
    <property type="entry name" value="GAF"/>
</dbReference>
<dbReference type="Proteomes" id="UP000837857">
    <property type="component" value="Chromosome 9"/>
</dbReference>
<dbReference type="SUPFAM" id="SSF55781">
    <property type="entry name" value="GAF domain-like"/>
    <property type="match status" value="1"/>
</dbReference>
<gene>
    <name evidence="8" type="ORF">IPOD504_LOCUS17494</name>
</gene>
<dbReference type="SMART" id="SM00471">
    <property type="entry name" value="HDc"/>
    <property type="match status" value="1"/>
</dbReference>
<dbReference type="SUPFAM" id="SSF109604">
    <property type="entry name" value="HD-domain/PDEase-like"/>
    <property type="match status" value="1"/>
</dbReference>
<dbReference type="Pfam" id="PF01590">
    <property type="entry name" value="GAF"/>
    <property type="match status" value="1"/>
</dbReference>
<protein>
    <recommendedName>
        <fullName evidence="3">3',5'-cyclic-GMP phosphodiesterase</fullName>
        <ecNumber evidence="3">3.1.4.35</ecNumber>
    </recommendedName>
</protein>
<dbReference type="CDD" id="cd00077">
    <property type="entry name" value="HDc"/>
    <property type="match status" value="1"/>
</dbReference>
<dbReference type="PANTHER" id="PTHR11347">
    <property type="entry name" value="CYCLIC NUCLEOTIDE PHOSPHODIESTERASE"/>
    <property type="match status" value="1"/>
</dbReference>
<keyword evidence="9" id="KW-1185">Reference proteome</keyword>
<feature type="domain" description="PDEase" evidence="7">
    <location>
        <begin position="278"/>
        <end position="600"/>
    </location>
</feature>
<dbReference type="Pfam" id="PF00233">
    <property type="entry name" value="PDEase_I"/>
    <property type="match status" value="1"/>
</dbReference>